<keyword evidence="2" id="KW-1185">Reference proteome</keyword>
<gene>
    <name evidence="1" type="ORF">GMARGA_LOCUS12104</name>
</gene>
<evidence type="ECO:0000313" key="1">
    <source>
        <dbReference type="EMBL" id="CAG8700658.1"/>
    </source>
</evidence>
<organism evidence="1 2">
    <name type="scientific">Gigaspora margarita</name>
    <dbReference type="NCBI Taxonomy" id="4874"/>
    <lineage>
        <taxon>Eukaryota</taxon>
        <taxon>Fungi</taxon>
        <taxon>Fungi incertae sedis</taxon>
        <taxon>Mucoromycota</taxon>
        <taxon>Glomeromycotina</taxon>
        <taxon>Glomeromycetes</taxon>
        <taxon>Diversisporales</taxon>
        <taxon>Gigasporaceae</taxon>
        <taxon>Gigaspora</taxon>
    </lineage>
</organism>
<sequence length="50" mass="5295">MNFGQCGPISTIQLSYSVMLKEAVDSAGCISKVSGHGPLEPKTHESSFPK</sequence>
<accession>A0ABN7UY64</accession>
<comment type="caution">
    <text evidence="1">The sequence shown here is derived from an EMBL/GenBank/DDBJ whole genome shotgun (WGS) entry which is preliminary data.</text>
</comment>
<name>A0ABN7UY64_GIGMA</name>
<dbReference type="EMBL" id="CAJVQB010007291">
    <property type="protein sequence ID" value="CAG8700658.1"/>
    <property type="molecule type" value="Genomic_DNA"/>
</dbReference>
<dbReference type="Proteomes" id="UP000789901">
    <property type="component" value="Unassembled WGS sequence"/>
</dbReference>
<proteinExistence type="predicted"/>
<evidence type="ECO:0000313" key="2">
    <source>
        <dbReference type="Proteomes" id="UP000789901"/>
    </source>
</evidence>
<protein>
    <submittedName>
        <fullName evidence="1">30274_t:CDS:1</fullName>
    </submittedName>
</protein>
<reference evidence="1 2" key="1">
    <citation type="submission" date="2021-06" db="EMBL/GenBank/DDBJ databases">
        <authorList>
            <person name="Kallberg Y."/>
            <person name="Tangrot J."/>
            <person name="Rosling A."/>
        </authorList>
    </citation>
    <scope>NUCLEOTIDE SEQUENCE [LARGE SCALE GENOMIC DNA]</scope>
    <source>
        <strain evidence="1 2">120-4 pot B 10/14</strain>
    </source>
</reference>